<dbReference type="Gene3D" id="2.40.50.140">
    <property type="entry name" value="Nucleic acid-binding proteins"/>
    <property type="match status" value="1"/>
</dbReference>
<dbReference type="AlphaFoldDB" id="A0A4T0KD13"/>
<dbReference type="SUPFAM" id="SSF50249">
    <property type="entry name" value="Nucleic acid-binding proteins"/>
    <property type="match status" value="1"/>
</dbReference>
<dbReference type="Proteomes" id="UP000310689">
    <property type="component" value="Unassembled WGS sequence"/>
</dbReference>
<evidence type="ECO:0000256" key="3">
    <source>
        <dbReference type="ARBA" id="ARBA00023242"/>
    </source>
</evidence>
<dbReference type="OrthoDB" id="188186at2759"/>
<evidence type="ECO:0000313" key="7">
    <source>
        <dbReference type="Proteomes" id="UP000310689"/>
    </source>
</evidence>
<dbReference type="GO" id="GO:0006260">
    <property type="term" value="P:DNA replication"/>
    <property type="evidence" value="ECO:0007669"/>
    <property type="project" value="InterPro"/>
</dbReference>
<evidence type="ECO:0000313" key="5">
    <source>
        <dbReference type="EMBL" id="TIB39890.1"/>
    </source>
</evidence>
<accession>A0A4T0KD13</accession>
<comment type="subcellular location">
    <subcellularLocation>
        <location evidence="1">Nucleus</location>
    </subcellularLocation>
</comment>
<keyword evidence="3" id="KW-0539">Nucleus</keyword>
<dbReference type="GO" id="GO:0031981">
    <property type="term" value="C:nuclear lumen"/>
    <property type="evidence" value="ECO:0007669"/>
    <property type="project" value="UniProtKB-ARBA"/>
</dbReference>
<dbReference type="GO" id="GO:0003677">
    <property type="term" value="F:DNA binding"/>
    <property type="evidence" value="ECO:0007669"/>
    <property type="project" value="InterPro"/>
</dbReference>
<dbReference type="GO" id="GO:0006281">
    <property type="term" value="P:DNA repair"/>
    <property type="evidence" value="ECO:0007669"/>
    <property type="project" value="InterPro"/>
</dbReference>
<evidence type="ECO:0008006" key="8">
    <source>
        <dbReference type="Google" id="ProtNLM"/>
    </source>
</evidence>
<gene>
    <name evidence="5" type="ORF">E3P86_00925</name>
    <name evidence="4" type="ORF">E3P90_00284</name>
</gene>
<dbReference type="Proteomes" id="UP000306954">
    <property type="component" value="Unassembled WGS sequence"/>
</dbReference>
<dbReference type="EMBL" id="SPOF01000002">
    <property type="protein sequence ID" value="TIB17072.1"/>
    <property type="molecule type" value="Genomic_DNA"/>
</dbReference>
<reference evidence="6 7" key="1">
    <citation type="submission" date="2019-03" db="EMBL/GenBank/DDBJ databases">
        <title>Sequencing 23 genomes of Wallemia ichthyophaga.</title>
        <authorList>
            <person name="Gostincar C."/>
        </authorList>
    </citation>
    <scope>NUCLEOTIDE SEQUENCE [LARGE SCALE GENOMIC DNA]</scope>
    <source>
        <strain evidence="5 7">EXF-6200</strain>
        <strain evidence="4 6">EXF-8621</strain>
    </source>
</reference>
<sequence length="69" mass="7732">MIESTDGGQITVTMNRDSDYSNCKFIEIVGKVQSEIALLEFTNIPLGDDLDLGSIDRVIQAMLKHRDIF</sequence>
<evidence type="ECO:0000313" key="4">
    <source>
        <dbReference type="EMBL" id="TIB17072.1"/>
    </source>
</evidence>
<dbReference type="InterPro" id="IPR013970">
    <property type="entry name" value="Rfa2"/>
</dbReference>
<organism evidence="4 6">
    <name type="scientific">Wallemia ichthyophaga</name>
    <dbReference type="NCBI Taxonomy" id="245174"/>
    <lineage>
        <taxon>Eukaryota</taxon>
        <taxon>Fungi</taxon>
        <taxon>Dikarya</taxon>
        <taxon>Basidiomycota</taxon>
        <taxon>Wallemiomycotina</taxon>
        <taxon>Wallemiomycetes</taxon>
        <taxon>Wallemiales</taxon>
        <taxon>Wallemiaceae</taxon>
        <taxon>Wallemia</taxon>
    </lineage>
</organism>
<protein>
    <recommendedName>
        <fullName evidence="8">Replication factor A protein 3</fullName>
    </recommendedName>
</protein>
<dbReference type="GO" id="GO:0006310">
    <property type="term" value="P:DNA recombination"/>
    <property type="evidence" value="ECO:0007669"/>
    <property type="project" value="InterPro"/>
</dbReference>
<dbReference type="EMBL" id="SPOI01000024">
    <property type="protein sequence ID" value="TIB39890.1"/>
    <property type="molecule type" value="Genomic_DNA"/>
</dbReference>
<comment type="similarity">
    <text evidence="2">Belongs to the replication factor A protein 3 family.</text>
</comment>
<proteinExistence type="inferred from homology"/>
<evidence type="ECO:0000256" key="2">
    <source>
        <dbReference type="ARBA" id="ARBA00009761"/>
    </source>
</evidence>
<comment type="caution">
    <text evidence="4">The sequence shown here is derived from an EMBL/GenBank/DDBJ whole genome shotgun (WGS) entry which is preliminary data.</text>
</comment>
<dbReference type="Pfam" id="PF08661">
    <property type="entry name" value="Rep_fac-A_3"/>
    <property type="match status" value="1"/>
</dbReference>
<name>A0A4T0KD13_WALIC</name>
<dbReference type="InterPro" id="IPR012340">
    <property type="entry name" value="NA-bd_OB-fold"/>
</dbReference>
<evidence type="ECO:0000313" key="6">
    <source>
        <dbReference type="Proteomes" id="UP000306954"/>
    </source>
</evidence>
<evidence type="ECO:0000256" key="1">
    <source>
        <dbReference type="ARBA" id="ARBA00004123"/>
    </source>
</evidence>